<keyword evidence="6" id="KW-1185">Reference proteome</keyword>
<dbReference type="EMBL" id="JAQQWM010000002">
    <property type="protein sequence ID" value="KAK8078556.1"/>
    <property type="molecule type" value="Genomic_DNA"/>
</dbReference>
<organism evidence="5 6">
    <name type="scientific">Apiospora saccharicola</name>
    <dbReference type="NCBI Taxonomy" id="335842"/>
    <lineage>
        <taxon>Eukaryota</taxon>
        <taxon>Fungi</taxon>
        <taxon>Dikarya</taxon>
        <taxon>Ascomycota</taxon>
        <taxon>Pezizomycotina</taxon>
        <taxon>Sordariomycetes</taxon>
        <taxon>Xylariomycetidae</taxon>
        <taxon>Amphisphaeriales</taxon>
        <taxon>Apiosporaceae</taxon>
        <taxon>Apiospora</taxon>
    </lineage>
</organism>
<feature type="domain" description="O-methyltransferase C-terminal" evidence="4">
    <location>
        <begin position="224"/>
        <end position="371"/>
    </location>
</feature>
<keyword evidence="1" id="KW-0489">Methyltransferase</keyword>
<accession>A0ABR1W4V6</accession>
<evidence type="ECO:0000256" key="1">
    <source>
        <dbReference type="ARBA" id="ARBA00022603"/>
    </source>
</evidence>
<sequence>MADPQLLIEQLKLLIKTPDTYGTEEERHEVRRLGRLASNSLEASFETMQRLVYSPLPLVAARIGQDRELFSTLARGQGPTDLTTLSCASGLEPRILESIMDYLCTQGMAVEAETRRYAPTRLSRMLLAPIFNDAVTHFHDNCLPGFAAFHQILKEPRDSSATAFKLGQHTDEDFYTWLETHPVNQAAFHRFMEAQFASLPTWLDVFDFKTELGCGGAGPADVLFVDVGGGNGSQCARLRKAWPDMPGKMILQDKPQVLEKALKVEGMEQMGHDFLTEQPVKEAKDARAYYFRQIMHNFDDDTCITILKAHLGAMGPHSVILIDDKVLPDEKLPADSPGVEYTAALSLAMKVMFDSMERRESHWRDLLQRAGLFIQDIRRFTKFDDAIIVARRLM</sequence>
<reference evidence="5 6" key="1">
    <citation type="submission" date="2023-01" db="EMBL/GenBank/DDBJ databases">
        <title>Analysis of 21 Apiospora genomes using comparative genomics revels a genus with tremendous synthesis potential of carbohydrate active enzymes and secondary metabolites.</title>
        <authorList>
            <person name="Sorensen T."/>
        </authorList>
    </citation>
    <scope>NUCLEOTIDE SEQUENCE [LARGE SCALE GENOMIC DNA]</scope>
    <source>
        <strain evidence="5 6">CBS 83171</strain>
    </source>
</reference>
<dbReference type="SUPFAM" id="SSF53335">
    <property type="entry name" value="S-adenosyl-L-methionine-dependent methyltransferases"/>
    <property type="match status" value="1"/>
</dbReference>
<comment type="caution">
    <text evidence="5">The sequence shown here is derived from an EMBL/GenBank/DDBJ whole genome shotgun (WGS) entry which is preliminary data.</text>
</comment>
<dbReference type="InterPro" id="IPR016461">
    <property type="entry name" value="COMT-like"/>
</dbReference>
<dbReference type="InterPro" id="IPR036390">
    <property type="entry name" value="WH_DNA-bd_sf"/>
</dbReference>
<dbReference type="PROSITE" id="PS51683">
    <property type="entry name" value="SAM_OMT_II"/>
    <property type="match status" value="1"/>
</dbReference>
<dbReference type="Proteomes" id="UP001446871">
    <property type="component" value="Unassembled WGS sequence"/>
</dbReference>
<dbReference type="InterPro" id="IPR029063">
    <property type="entry name" value="SAM-dependent_MTases_sf"/>
</dbReference>
<dbReference type="InterPro" id="IPR001077">
    <property type="entry name" value="COMT_C"/>
</dbReference>
<gene>
    <name evidence="5" type="ORF">PG996_004726</name>
</gene>
<dbReference type="Gene3D" id="1.10.10.10">
    <property type="entry name" value="Winged helix-like DNA-binding domain superfamily/Winged helix DNA-binding domain"/>
    <property type="match status" value="1"/>
</dbReference>
<keyword evidence="3" id="KW-0949">S-adenosyl-L-methionine</keyword>
<dbReference type="Gene3D" id="3.40.50.150">
    <property type="entry name" value="Vaccinia Virus protein VP39"/>
    <property type="match status" value="1"/>
</dbReference>
<evidence type="ECO:0000313" key="5">
    <source>
        <dbReference type="EMBL" id="KAK8078556.1"/>
    </source>
</evidence>
<keyword evidence="2" id="KW-0808">Transferase</keyword>
<protein>
    <recommendedName>
        <fullName evidence="4">O-methyltransferase C-terminal domain-containing protein</fullName>
    </recommendedName>
</protein>
<dbReference type="PANTHER" id="PTHR43712">
    <property type="entry name" value="PUTATIVE (AFU_ORTHOLOGUE AFUA_4G14580)-RELATED"/>
    <property type="match status" value="1"/>
</dbReference>
<dbReference type="InterPro" id="IPR036388">
    <property type="entry name" value="WH-like_DNA-bd_sf"/>
</dbReference>
<evidence type="ECO:0000313" key="6">
    <source>
        <dbReference type="Proteomes" id="UP001446871"/>
    </source>
</evidence>
<dbReference type="PANTHER" id="PTHR43712:SF4">
    <property type="entry name" value="O-METHYLTRANSFERASE DOMAIN-CONTAINING PROTEIN"/>
    <property type="match status" value="1"/>
</dbReference>
<name>A0ABR1W4V6_9PEZI</name>
<evidence type="ECO:0000256" key="3">
    <source>
        <dbReference type="ARBA" id="ARBA00022691"/>
    </source>
</evidence>
<evidence type="ECO:0000259" key="4">
    <source>
        <dbReference type="Pfam" id="PF00891"/>
    </source>
</evidence>
<dbReference type="SUPFAM" id="SSF46785">
    <property type="entry name" value="Winged helix' DNA-binding domain"/>
    <property type="match status" value="1"/>
</dbReference>
<evidence type="ECO:0000256" key="2">
    <source>
        <dbReference type="ARBA" id="ARBA00022679"/>
    </source>
</evidence>
<dbReference type="Pfam" id="PF00891">
    <property type="entry name" value="Methyltransf_2"/>
    <property type="match status" value="1"/>
</dbReference>
<proteinExistence type="predicted"/>